<dbReference type="AlphaFoldDB" id="A0A418X1V4"/>
<keyword evidence="2 5" id="KW-0812">Transmembrane</keyword>
<evidence type="ECO:0000256" key="3">
    <source>
        <dbReference type="ARBA" id="ARBA00022989"/>
    </source>
</evidence>
<keyword evidence="7" id="KW-1185">Reference proteome</keyword>
<gene>
    <name evidence="6" type="ORF">D3870_10775</name>
</gene>
<evidence type="ECO:0000256" key="1">
    <source>
        <dbReference type="ARBA" id="ARBA00004141"/>
    </source>
</evidence>
<evidence type="ECO:0000256" key="4">
    <source>
        <dbReference type="ARBA" id="ARBA00023136"/>
    </source>
</evidence>
<feature type="transmembrane region" description="Helical" evidence="5">
    <location>
        <begin position="41"/>
        <end position="63"/>
    </location>
</feature>
<evidence type="ECO:0000313" key="7">
    <source>
        <dbReference type="Proteomes" id="UP000285190"/>
    </source>
</evidence>
<keyword evidence="4 5" id="KW-0472">Membrane</keyword>
<comment type="caution">
    <text evidence="6">The sequence shown here is derived from an EMBL/GenBank/DDBJ whole genome shotgun (WGS) entry which is preliminary data.</text>
</comment>
<dbReference type="InterPro" id="IPR002657">
    <property type="entry name" value="BilAc:Na_symport/Acr3"/>
</dbReference>
<protein>
    <submittedName>
        <fullName evidence="6">Na+-dependent transporter</fullName>
    </submittedName>
</protein>
<proteinExistence type="predicted"/>
<keyword evidence="3 5" id="KW-1133">Transmembrane helix</keyword>
<feature type="transmembrane region" description="Helical" evidence="5">
    <location>
        <begin position="169"/>
        <end position="190"/>
    </location>
</feature>
<dbReference type="InterPro" id="IPR038770">
    <property type="entry name" value="Na+/solute_symporter_sf"/>
</dbReference>
<dbReference type="RefSeq" id="WP_119738998.1">
    <property type="nucleotide sequence ID" value="NZ_QYUN01000002.1"/>
</dbReference>
<dbReference type="Gene3D" id="1.20.1530.20">
    <property type="match status" value="1"/>
</dbReference>
<organism evidence="6 7">
    <name type="scientific">Noviherbaspirillum cavernae</name>
    <dbReference type="NCBI Taxonomy" id="2320862"/>
    <lineage>
        <taxon>Bacteria</taxon>
        <taxon>Pseudomonadati</taxon>
        <taxon>Pseudomonadota</taxon>
        <taxon>Betaproteobacteria</taxon>
        <taxon>Burkholderiales</taxon>
        <taxon>Oxalobacteraceae</taxon>
        <taxon>Noviherbaspirillum</taxon>
    </lineage>
</organism>
<feature type="transmembrane region" description="Helical" evidence="5">
    <location>
        <begin position="196"/>
        <end position="216"/>
    </location>
</feature>
<comment type="subcellular location">
    <subcellularLocation>
        <location evidence="1">Membrane</location>
        <topology evidence="1">Multi-pass membrane protein</topology>
    </subcellularLocation>
</comment>
<reference evidence="6 7" key="1">
    <citation type="submission" date="2018-09" db="EMBL/GenBank/DDBJ databases">
        <authorList>
            <person name="Zhu H."/>
        </authorList>
    </citation>
    <scope>NUCLEOTIDE SEQUENCE [LARGE SCALE GENOMIC DNA]</scope>
    <source>
        <strain evidence="6 7">K2R10-39</strain>
    </source>
</reference>
<evidence type="ECO:0000256" key="2">
    <source>
        <dbReference type="ARBA" id="ARBA00022692"/>
    </source>
</evidence>
<sequence length="295" mass="30856">MESAQHLIMLALQASIFLIVLVIGLGATMNDATYVLKRPGLLIRSVLSINVIVPLFAVLLALALPLSHVAKAGILLMAISPFPPFIPASELKAGGRQSYVYGLLVAISLLAIVIVPLTVALLNVIVPAAISISPAAVAKLVFTSLFLPMGIGMAIHRFAPAFSERAAPIISKIANIILIVAIIPVLIAVWPEMHKLIGNGTVLAIAAVNLVGLLAGHLLGGPDPRDRTVLAISSASRHPVIALTIATAINAEPQVKAAILLFVIVGLLVSAPYQKWRKRAHPDSPANANAPVKAE</sequence>
<feature type="transmembrane region" description="Helical" evidence="5">
    <location>
        <begin position="255"/>
        <end position="273"/>
    </location>
</feature>
<feature type="transmembrane region" description="Helical" evidence="5">
    <location>
        <begin position="128"/>
        <end position="148"/>
    </location>
</feature>
<accession>A0A418X1V4</accession>
<dbReference type="EMBL" id="QYUN01000002">
    <property type="protein sequence ID" value="RJG06430.1"/>
    <property type="molecule type" value="Genomic_DNA"/>
</dbReference>
<feature type="transmembrane region" description="Helical" evidence="5">
    <location>
        <begin position="6"/>
        <end position="29"/>
    </location>
</feature>
<dbReference type="GO" id="GO:0016020">
    <property type="term" value="C:membrane"/>
    <property type="evidence" value="ECO:0007669"/>
    <property type="project" value="UniProtKB-SubCell"/>
</dbReference>
<dbReference type="Pfam" id="PF01758">
    <property type="entry name" value="SBF"/>
    <property type="match status" value="1"/>
</dbReference>
<evidence type="ECO:0000256" key="5">
    <source>
        <dbReference type="SAM" id="Phobius"/>
    </source>
</evidence>
<feature type="transmembrane region" description="Helical" evidence="5">
    <location>
        <begin position="99"/>
        <end position="122"/>
    </location>
</feature>
<name>A0A418X1V4_9BURK</name>
<feature type="transmembrane region" description="Helical" evidence="5">
    <location>
        <begin position="69"/>
        <end position="87"/>
    </location>
</feature>
<dbReference type="Proteomes" id="UP000285190">
    <property type="component" value="Unassembled WGS sequence"/>
</dbReference>
<evidence type="ECO:0000313" key="6">
    <source>
        <dbReference type="EMBL" id="RJG06430.1"/>
    </source>
</evidence>
<dbReference type="OrthoDB" id="581741at2"/>